<proteinExistence type="inferred from homology"/>
<dbReference type="PANTHER" id="PTHR11259">
    <property type="entry name" value="RAS-RELATED GTP BINDING RAG/GTR YEAST"/>
    <property type="match status" value="1"/>
</dbReference>
<evidence type="ECO:0000256" key="2">
    <source>
        <dbReference type="ARBA" id="ARBA00022741"/>
    </source>
</evidence>
<dbReference type="OMA" id="NCRTFQE"/>
<dbReference type="GO" id="GO:0005634">
    <property type="term" value="C:nucleus"/>
    <property type="evidence" value="ECO:0007669"/>
    <property type="project" value="TreeGrafter"/>
</dbReference>
<keyword evidence="2" id="KW-0547">Nucleotide-binding</keyword>
<dbReference type="GO" id="GO:1990131">
    <property type="term" value="C:Gtr1-Gtr2 GTPase complex"/>
    <property type="evidence" value="ECO:0007669"/>
    <property type="project" value="TreeGrafter"/>
</dbReference>
<comment type="similarity">
    <text evidence="1">Belongs to the GTR/RAG GTP-binding protein family.</text>
</comment>
<dbReference type="InParanoid" id="A0A0V0Q994"/>
<dbReference type="Gene3D" id="3.40.50.300">
    <property type="entry name" value="P-loop containing nucleotide triphosphate hydrolases"/>
    <property type="match status" value="1"/>
</dbReference>
<keyword evidence="3" id="KW-0342">GTP-binding</keyword>
<dbReference type="GO" id="GO:1904263">
    <property type="term" value="P:positive regulation of TORC1 signaling"/>
    <property type="evidence" value="ECO:0007669"/>
    <property type="project" value="TreeGrafter"/>
</dbReference>
<feature type="compositionally biased region" description="Low complexity" evidence="4">
    <location>
        <begin position="49"/>
        <end position="74"/>
    </location>
</feature>
<evidence type="ECO:0000313" key="6">
    <source>
        <dbReference type="Proteomes" id="UP000054937"/>
    </source>
</evidence>
<accession>A0A0V0Q994</accession>
<dbReference type="PANTHER" id="PTHR11259:SF2">
    <property type="entry name" value="GH16429P"/>
    <property type="match status" value="1"/>
</dbReference>
<dbReference type="SUPFAM" id="SSF52540">
    <property type="entry name" value="P-loop containing nucleoside triphosphate hydrolases"/>
    <property type="match status" value="1"/>
</dbReference>
<dbReference type="OrthoDB" id="26136at2759"/>
<dbReference type="InterPro" id="IPR027417">
    <property type="entry name" value="P-loop_NTPase"/>
</dbReference>
<protein>
    <submittedName>
        <fullName evidence="5">p-loop containing nucleoside triphosphate hydrolase</fullName>
    </submittedName>
</protein>
<dbReference type="Proteomes" id="UP000054937">
    <property type="component" value="Unassembled WGS sequence"/>
</dbReference>
<gene>
    <name evidence="5" type="ORF">PPERSA_03917</name>
</gene>
<evidence type="ECO:0000256" key="4">
    <source>
        <dbReference type="SAM" id="MobiDB-lite"/>
    </source>
</evidence>
<comment type="caution">
    <text evidence="5">The sequence shown here is derived from an EMBL/GenBank/DDBJ whole genome shotgun (WGS) entry which is preliminary data.</text>
</comment>
<dbReference type="InterPro" id="IPR006762">
    <property type="entry name" value="Gtr1_RagA"/>
</dbReference>
<keyword evidence="5" id="KW-0378">Hydrolase</keyword>
<dbReference type="AlphaFoldDB" id="A0A0V0Q994"/>
<keyword evidence="6" id="KW-1185">Reference proteome</keyword>
<organism evidence="5 6">
    <name type="scientific">Pseudocohnilembus persalinus</name>
    <name type="common">Ciliate</name>
    <dbReference type="NCBI Taxonomy" id="266149"/>
    <lineage>
        <taxon>Eukaryota</taxon>
        <taxon>Sar</taxon>
        <taxon>Alveolata</taxon>
        <taxon>Ciliophora</taxon>
        <taxon>Intramacronucleata</taxon>
        <taxon>Oligohymenophorea</taxon>
        <taxon>Scuticociliatia</taxon>
        <taxon>Philasterida</taxon>
        <taxon>Pseudocohnilembidae</taxon>
        <taxon>Pseudocohnilembus</taxon>
    </lineage>
</organism>
<feature type="region of interest" description="Disordered" evidence="4">
    <location>
        <begin position="48"/>
        <end position="94"/>
    </location>
</feature>
<reference evidence="5 6" key="1">
    <citation type="journal article" date="2015" name="Sci. Rep.">
        <title>Genome of the facultative scuticociliatosis pathogen Pseudocohnilembus persalinus provides insight into its virulence through horizontal gene transfer.</title>
        <authorList>
            <person name="Xiong J."/>
            <person name="Wang G."/>
            <person name="Cheng J."/>
            <person name="Tian M."/>
            <person name="Pan X."/>
            <person name="Warren A."/>
            <person name="Jiang C."/>
            <person name="Yuan D."/>
            <person name="Miao W."/>
        </authorList>
    </citation>
    <scope>NUCLEOTIDE SEQUENCE [LARGE SCALE GENOMIC DNA]</scope>
    <source>
        <strain evidence="5">36N120E</strain>
    </source>
</reference>
<evidence type="ECO:0000256" key="1">
    <source>
        <dbReference type="ARBA" id="ARBA00007756"/>
    </source>
</evidence>
<dbReference type="EMBL" id="LDAU01000231">
    <property type="protein sequence ID" value="KRW98782.1"/>
    <property type="molecule type" value="Genomic_DNA"/>
</dbReference>
<dbReference type="Gene3D" id="3.30.450.190">
    <property type="match status" value="1"/>
</dbReference>
<evidence type="ECO:0000313" key="5">
    <source>
        <dbReference type="EMBL" id="KRW98782.1"/>
    </source>
</evidence>
<name>A0A0V0Q994_PSEPJ</name>
<sequence length="376" mass="43477">MSQNSTMALKSETQQMRGFLTTLSDDHLLLVFSSFEKLSDLQFTRNKSSKSMYSGSGSGPSSQSQQSQYRNYKQTQSIDKMPNSKTGNNDCSSDIKQAGKTSILRVIFSKVNPQQTILLESTQQQETLPVNLGDHIHLNIHDFPGSYSFNDPNPPEICLIEQCAAMIFVLDVQNEPYQEAYYKFLKALKFVKQHNQKCQVHFFIHKVDQDMFQYEDKKNDLLTQIKENVEMEMENAGIQQNIAYHMTGQQCFKYCQIMCKLEKTFLFEVYTKLCIATDTNLQEDLQNFSMCTEMIDVFIDISIIYGQQQEQNSQKDQQSSSMIKLNNGTILLLREVEKYLVLITIMKDQDYDRPFLVDYNIDAFKKGLKSIFDVKL</sequence>
<dbReference type="Pfam" id="PF04670">
    <property type="entry name" value="Gtr1_RagA"/>
    <property type="match status" value="1"/>
</dbReference>
<dbReference type="GO" id="GO:0003924">
    <property type="term" value="F:GTPase activity"/>
    <property type="evidence" value="ECO:0007669"/>
    <property type="project" value="TreeGrafter"/>
</dbReference>
<dbReference type="GO" id="GO:0010507">
    <property type="term" value="P:negative regulation of autophagy"/>
    <property type="evidence" value="ECO:0007669"/>
    <property type="project" value="TreeGrafter"/>
</dbReference>
<dbReference type="GO" id="GO:0005764">
    <property type="term" value="C:lysosome"/>
    <property type="evidence" value="ECO:0007669"/>
    <property type="project" value="TreeGrafter"/>
</dbReference>
<evidence type="ECO:0000256" key="3">
    <source>
        <dbReference type="ARBA" id="ARBA00023134"/>
    </source>
</evidence>
<dbReference type="GO" id="GO:0005525">
    <property type="term" value="F:GTP binding"/>
    <property type="evidence" value="ECO:0007669"/>
    <property type="project" value="UniProtKB-KW"/>
</dbReference>
<dbReference type="GO" id="GO:0009267">
    <property type="term" value="P:cellular response to starvation"/>
    <property type="evidence" value="ECO:0007669"/>
    <property type="project" value="TreeGrafter"/>
</dbReference>
<feature type="compositionally biased region" description="Polar residues" evidence="4">
    <location>
        <begin position="75"/>
        <end position="94"/>
    </location>
</feature>